<protein>
    <submittedName>
        <fullName evidence="1">Uncharacterized protein</fullName>
    </submittedName>
</protein>
<organism evidence="1 2">
    <name type="scientific">Pseudarthrobacter equi</name>
    <dbReference type="NCBI Taxonomy" id="728066"/>
    <lineage>
        <taxon>Bacteria</taxon>
        <taxon>Bacillati</taxon>
        <taxon>Actinomycetota</taxon>
        <taxon>Actinomycetes</taxon>
        <taxon>Micrococcales</taxon>
        <taxon>Micrococcaceae</taxon>
        <taxon>Pseudarthrobacter</taxon>
    </lineage>
</organism>
<keyword evidence="2" id="KW-1185">Reference proteome</keyword>
<proteinExistence type="predicted"/>
<sequence length="152" mass="16520">MKNSMVDSSDDLFADLFAVTDVNVAPAPVVAPAVDPPAVPVGRSVLDVLDAQHVAMAVPLTRSVFLSFLGLLYGSWHSPDVQDVAEAAGVDMKLAQKHLTVLEKAELLTVCKYTGSVSINRMMFQQFKDWVLGPYVDEMSDDLVRVLDIRSA</sequence>
<dbReference type="EMBL" id="LT629779">
    <property type="protein sequence ID" value="SDT41904.1"/>
    <property type="molecule type" value="Genomic_DNA"/>
</dbReference>
<dbReference type="Proteomes" id="UP000198751">
    <property type="component" value="Chromosome I"/>
</dbReference>
<accession>A0A1H2A7Q0</accession>
<gene>
    <name evidence="1" type="ORF">SAMN04489743_2830</name>
</gene>
<name>A0A1H2A7Q0_9MICC</name>
<evidence type="ECO:0000313" key="1">
    <source>
        <dbReference type="EMBL" id="SDT41904.1"/>
    </source>
</evidence>
<dbReference type="AlphaFoldDB" id="A0A1H2A7Q0"/>
<evidence type="ECO:0000313" key="2">
    <source>
        <dbReference type="Proteomes" id="UP000198751"/>
    </source>
</evidence>
<dbReference type="RefSeq" id="WP_091721318.1">
    <property type="nucleotide sequence ID" value="NZ_LT629779.1"/>
</dbReference>
<reference evidence="2" key="1">
    <citation type="submission" date="2016-10" db="EMBL/GenBank/DDBJ databases">
        <authorList>
            <person name="Varghese N."/>
            <person name="Submissions S."/>
        </authorList>
    </citation>
    <scope>NUCLEOTIDE SEQUENCE [LARGE SCALE GENOMIC DNA]</scope>
    <source>
        <strain evidence="2">IMMIB L-1606</strain>
    </source>
</reference>